<comment type="caution">
    <text evidence="3">The sequence shown here is derived from an EMBL/GenBank/DDBJ whole genome shotgun (WGS) entry which is preliminary data.</text>
</comment>
<evidence type="ECO:0000256" key="2">
    <source>
        <dbReference type="SAM" id="SignalP"/>
    </source>
</evidence>
<dbReference type="EMBL" id="JBBPBM010000039">
    <property type="protein sequence ID" value="KAK8526128.1"/>
    <property type="molecule type" value="Genomic_DNA"/>
</dbReference>
<accession>A0ABR2CYM2</accession>
<proteinExistence type="predicted"/>
<keyword evidence="4" id="KW-1185">Reference proteome</keyword>
<gene>
    <name evidence="3" type="ORF">V6N12_020609</name>
</gene>
<evidence type="ECO:0000313" key="4">
    <source>
        <dbReference type="Proteomes" id="UP001472677"/>
    </source>
</evidence>
<keyword evidence="2" id="KW-0732">Signal</keyword>
<feature type="signal peptide" evidence="2">
    <location>
        <begin position="1"/>
        <end position="21"/>
    </location>
</feature>
<feature type="chain" id="PRO_5047364124" evidence="2">
    <location>
        <begin position="22"/>
        <end position="114"/>
    </location>
</feature>
<feature type="region of interest" description="Disordered" evidence="1">
    <location>
        <begin position="36"/>
        <end position="63"/>
    </location>
</feature>
<sequence>MSRQIMAFALALIVIFGMVSADTKAVAGSTVGGATPGPFEDTVEAAGAPTSGNSGTIESPVGSAGLGSGWGAAAAAGAMNGAATGQPPSSNGATTVTVSPTFVGAAVTACYFVF</sequence>
<evidence type="ECO:0000313" key="3">
    <source>
        <dbReference type="EMBL" id="KAK8526128.1"/>
    </source>
</evidence>
<organism evidence="3 4">
    <name type="scientific">Hibiscus sabdariffa</name>
    <name type="common">roselle</name>
    <dbReference type="NCBI Taxonomy" id="183260"/>
    <lineage>
        <taxon>Eukaryota</taxon>
        <taxon>Viridiplantae</taxon>
        <taxon>Streptophyta</taxon>
        <taxon>Embryophyta</taxon>
        <taxon>Tracheophyta</taxon>
        <taxon>Spermatophyta</taxon>
        <taxon>Magnoliopsida</taxon>
        <taxon>eudicotyledons</taxon>
        <taxon>Gunneridae</taxon>
        <taxon>Pentapetalae</taxon>
        <taxon>rosids</taxon>
        <taxon>malvids</taxon>
        <taxon>Malvales</taxon>
        <taxon>Malvaceae</taxon>
        <taxon>Malvoideae</taxon>
        <taxon>Hibiscus</taxon>
    </lineage>
</organism>
<protein>
    <submittedName>
        <fullName evidence="3">Uncharacterized protein</fullName>
    </submittedName>
</protein>
<name>A0ABR2CYM2_9ROSI</name>
<evidence type="ECO:0000256" key="1">
    <source>
        <dbReference type="SAM" id="MobiDB-lite"/>
    </source>
</evidence>
<dbReference type="Proteomes" id="UP001472677">
    <property type="component" value="Unassembled WGS sequence"/>
</dbReference>
<reference evidence="3 4" key="1">
    <citation type="journal article" date="2024" name="G3 (Bethesda)">
        <title>Genome assembly of Hibiscus sabdariffa L. provides insights into metabolisms of medicinal natural products.</title>
        <authorList>
            <person name="Kim T."/>
        </authorList>
    </citation>
    <scope>NUCLEOTIDE SEQUENCE [LARGE SCALE GENOMIC DNA]</scope>
    <source>
        <strain evidence="3">TK-2024</strain>
        <tissue evidence="3">Old leaves</tissue>
    </source>
</reference>